<gene>
    <name evidence="1" type="ORF">PM2_128</name>
</gene>
<organism evidence="1 2">
    <name type="scientific">Pectobacterium bacteriophage PM2</name>
    <dbReference type="NCBI Taxonomy" id="1429794"/>
    <lineage>
        <taxon>Viruses</taxon>
        <taxon>Duplodnaviria</taxon>
        <taxon>Heunggongvirae</taxon>
        <taxon>Uroviricota</taxon>
        <taxon>Caudoviricetes</taxon>
        <taxon>Pantevenvirales</taxon>
        <taxon>Straboviridae</taxon>
        <taxon>Tevenvirinae</taxon>
        <taxon>Mosugukvirus</taxon>
        <taxon>Mosugukvirus pm2</taxon>
    </lineage>
</organism>
<accession>A0A0A0Q2F2</accession>
<evidence type="ECO:0000313" key="1">
    <source>
        <dbReference type="EMBL" id="AHY25090.1"/>
    </source>
</evidence>
<sequence>MKKANFLGFKNAAEMINYLKSTGNCNMETLIKTLHTYSPDNEPYLPEKMYKFTDGPFKGHKFISTAPNVKLMNEYPWFTLEFIDGRFKGLKCSNIISYDRNIIEIKEPKWVQLLKGTYGY</sequence>
<reference evidence="1 2" key="1">
    <citation type="journal article" date="2015" name="Plant Pathol. J.">
        <title>Isolation and Genomic Characterization of the T4-Like Bacteriophage PM2 Infecting Pectobacterium carotovorum subsp. carotovorum.</title>
        <authorList>
            <person name="Lim J.A."/>
            <person name="Lee D.H."/>
            <person name="Heu S."/>
        </authorList>
    </citation>
    <scope>NUCLEOTIDE SEQUENCE [LARGE SCALE GENOMIC DNA]</scope>
</reference>
<dbReference type="GeneID" id="26638021"/>
<dbReference type="EMBL" id="KF835987">
    <property type="protein sequence ID" value="AHY25090.1"/>
    <property type="molecule type" value="Genomic_DNA"/>
</dbReference>
<evidence type="ECO:0000313" key="2">
    <source>
        <dbReference type="Proteomes" id="UP000030739"/>
    </source>
</evidence>
<keyword evidence="2" id="KW-1185">Reference proteome</keyword>
<dbReference type="RefSeq" id="YP_009211549.1">
    <property type="nucleotide sequence ID" value="NC_028940.1"/>
</dbReference>
<dbReference type="KEGG" id="vg:26638021"/>
<dbReference type="OrthoDB" id="15259at10239"/>
<dbReference type="Proteomes" id="UP000030739">
    <property type="component" value="Segment"/>
</dbReference>
<proteinExistence type="predicted"/>
<name>A0A0A0Q2F2_9CAUD</name>
<protein>
    <submittedName>
        <fullName evidence="1">Uncharacterized protein</fullName>
    </submittedName>
</protein>